<sequence>MKLISLISFSLLTTGIITLSPLVVAQTAISSLRDTRTITISGQVKSVVGNDFILADHTGQVIVDAGPRWWQEINVSVGEYLTVVGEYDEGEFDAFSITRPNGQVMQIRPQFGRPPWAGKKD</sequence>
<dbReference type="InterPro" id="IPR036700">
    <property type="entry name" value="BOBF_sf"/>
</dbReference>
<dbReference type="InterPro" id="IPR005220">
    <property type="entry name" value="CarO-like"/>
</dbReference>
<proteinExistence type="predicted"/>
<dbReference type="Gene3D" id="2.40.50.200">
    <property type="entry name" value="Bacterial OB-fold"/>
    <property type="match status" value="1"/>
</dbReference>
<dbReference type="SUPFAM" id="SSF101756">
    <property type="entry name" value="Hypothetical protein YgiW"/>
    <property type="match status" value="1"/>
</dbReference>
<name>A0A552ERY8_MICAE</name>
<evidence type="ECO:0000313" key="3">
    <source>
        <dbReference type="Proteomes" id="UP000317708"/>
    </source>
</evidence>
<evidence type="ECO:0000313" key="2">
    <source>
        <dbReference type="EMBL" id="TRU37228.1"/>
    </source>
</evidence>
<dbReference type="AlphaFoldDB" id="A0A552ERY8"/>
<evidence type="ECO:0000256" key="1">
    <source>
        <dbReference type="ARBA" id="ARBA00022729"/>
    </source>
</evidence>
<keyword evidence="1" id="KW-0732">Signal</keyword>
<protein>
    <submittedName>
        <fullName evidence="2">NirD/YgiW/YdeI family stress tolerance protein</fullName>
    </submittedName>
</protein>
<organism evidence="2 3">
    <name type="scientific">Microcystis aeruginosa Ma_MB_S_20031200_S102</name>
    <dbReference type="NCBI Taxonomy" id="2486254"/>
    <lineage>
        <taxon>Bacteria</taxon>
        <taxon>Bacillati</taxon>
        <taxon>Cyanobacteriota</taxon>
        <taxon>Cyanophyceae</taxon>
        <taxon>Oscillatoriophycideae</taxon>
        <taxon>Chroococcales</taxon>
        <taxon>Microcystaceae</taxon>
        <taxon>Microcystis</taxon>
    </lineage>
</organism>
<reference evidence="2 3" key="1">
    <citation type="submission" date="2019-01" db="EMBL/GenBank/DDBJ databases">
        <title>Coherence of Microcystis species and biogeography revealed through population genomics.</title>
        <authorList>
            <person name="Perez-Carrascal O.M."/>
            <person name="Terrat Y."/>
            <person name="Giani A."/>
            <person name="Fortin N."/>
            <person name="Tromas N."/>
            <person name="Shapiro B.J."/>
        </authorList>
    </citation>
    <scope>NUCLEOTIDE SEQUENCE [LARGE SCALE GENOMIC DNA]</scope>
    <source>
        <strain evidence="2">Ma_MB_S_20031200_S102</strain>
    </source>
</reference>
<comment type="caution">
    <text evidence="2">The sequence shown here is derived from an EMBL/GenBank/DDBJ whole genome shotgun (WGS) entry which is preliminary data.</text>
</comment>
<accession>A0A552ERY8</accession>
<dbReference type="EMBL" id="SFBI01000093">
    <property type="protein sequence ID" value="TRU37228.1"/>
    <property type="molecule type" value="Genomic_DNA"/>
</dbReference>
<dbReference type="NCBIfam" id="NF033674">
    <property type="entry name" value="stress_OB_fold"/>
    <property type="match status" value="1"/>
</dbReference>
<dbReference type="Proteomes" id="UP000317708">
    <property type="component" value="Unassembled WGS sequence"/>
</dbReference>
<gene>
    <name evidence="2" type="ORF">EWV92_10840</name>
</gene>